<organism evidence="1">
    <name type="scientific">White spot syndrome virus</name>
    <dbReference type="NCBI Taxonomy" id="342409"/>
    <lineage>
        <taxon>Viruses</taxon>
        <taxon>Viruses incertae sedis</taxon>
        <taxon>Naldaviricetes</taxon>
        <taxon>Nimaviridae</taxon>
        <taxon>Whispovirus</taxon>
    </lineage>
</organism>
<proteinExistence type="predicted"/>
<dbReference type="Proteomes" id="UP000267352">
    <property type="component" value="Segment"/>
</dbReference>
<reference evidence="1" key="2">
    <citation type="journal article" date="2018" name="Genome Announc.">
        <title>First Report of a Complete Genome Sequence of White spot syndrome virus from India.</title>
        <authorList>
            <person name="Vinaya Kumar K."/>
            <person name="Shekhar M.S."/>
            <person name="Otta S.K."/>
            <person name="Karthic K."/>
            <person name="Ashok Kumar J."/>
            <person name="Gopikrishna G."/>
            <person name="Vijayan K.K."/>
        </authorList>
    </citation>
    <scope>NUCLEOTIDE SEQUENCE</scope>
    <source>
        <strain evidence="1">IN_AP4RU</strain>
    </source>
</reference>
<accession>A0A2I6SBX9</accession>
<sequence>MQGTWASVSADLDAEFAAEMRETYPDAALEQNLKDLDKFEETIPESQVKKLKKIDSYLTENPERAGKELTTLNCQRLQIQYWGRN</sequence>
<name>A0A2I6SBX9_9VIRU</name>
<evidence type="ECO:0000313" key="1">
    <source>
        <dbReference type="EMBL" id="AUO15061.1"/>
    </source>
</evidence>
<protein>
    <submittedName>
        <fullName evidence="1">WSSV249</fullName>
    </submittedName>
</protein>
<reference evidence="1" key="1">
    <citation type="submission" date="2017-12" db="EMBL/GenBank/DDBJ databases">
        <authorList>
            <person name="Katneni V.K."/>
            <person name="Shekhar M.S."/>
            <person name="Otta S.K."/>
            <person name="Karthic K."/>
            <person name="Jangam A.K."/>
            <person name="Gopikrishna G."/>
            <person name="Vijayan K.K."/>
        </authorList>
    </citation>
    <scope>NUCLEOTIDE SEQUENCE [LARGE SCALE GENOMIC DNA]</scope>
    <source>
        <strain evidence="1">IN_AP4RU</strain>
    </source>
</reference>
<dbReference type="EMBL" id="MG702567">
    <property type="protein sequence ID" value="AUO15061.1"/>
    <property type="molecule type" value="Genomic_DNA"/>
</dbReference>